<proteinExistence type="predicted"/>
<evidence type="ECO:0000313" key="1">
    <source>
        <dbReference type="EMBL" id="CAL8105480.1"/>
    </source>
</evidence>
<dbReference type="Proteomes" id="UP001642540">
    <property type="component" value="Unassembled WGS sequence"/>
</dbReference>
<name>A0ABP1QNW8_9HEXA</name>
<evidence type="ECO:0000313" key="2">
    <source>
        <dbReference type="Proteomes" id="UP001642540"/>
    </source>
</evidence>
<accession>A0ABP1QNW8</accession>
<keyword evidence="2" id="KW-1185">Reference proteome</keyword>
<organism evidence="1 2">
    <name type="scientific">Orchesella dallaii</name>
    <dbReference type="NCBI Taxonomy" id="48710"/>
    <lineage>
        <taxon>Eukaryota</taxon>
        <taxon>Metazoa</taxon>
        <taxon>Ecdysozoa</taxon>
        <taxon>Arthropoda</taxon>
        <taxon>Hexapoda</taxon>
        <taxon>Collembola</taxon>
        <taxon>Entomobryomorpha</taxon>
        <taxon>Entomobryoidea</taxon>
        <taxon>Orchesellidae</taxon>
        <taxon>Orchesellinae</taxon>
        <taxon>Orchesella</taxon>
    </lineage>
</organism>
<gene>
    <name evidence="1" type="ORF">ODALV1_LOCUS12077</name>
</gene>
<reference evidence="1 2" key="1">
    <citation type="submission" date="2024-08" db="EMBL/GenBank/DDBJ databases">
        <authorList>
            <person name="Cucini C."/>
            <person name="Frati F."/>
        </authorList>
    </citation>
    <scope>NUCLEOTIDE SEQUENCE [LARGE SCALE GENOMIC DNA]</scope>
</reference>
<dbReference type="EMBL" id="CAXLJM020000036">
    <property type="protein sequence ID" value="CAL8105480.1"/>
    <property type="molecule type" value="Genomic_DNA"/>
</dbReference>
<comment type="caution">
    <text evidence="1">The sequence shown here is derived from an EMBL/GenBank/DDBJ whole genome shotgun (WGS) entry which is preliminary data.</text>
</comment>
<sequence length="139" mass="15952">MKETLLDFDNRAFFTLPPQDRILLQTLAAEVAETYEQMNESVTTIRGCAGLIDSTKSIVSRIHAGDWDPYEHLENQKRRLDTLYGRFVPCNHGHLEGYLGEWAEKNLFGKVVDCLRQIESIFFVRARAFMQLARSEAGL</sequence>
<protein>
    <submittedName>
        <fullName evidence="1">Uncharacterized protein</fullName>
    </submittedName>
</protein>